<dbReference type="GO" id="GO:0016491">
    <property type="term" value="F:oxidoreductase activity"/>
    <property type="evidence" value="ECO:0007669"/>
    <property type="project" value="UniProtKB-KW"/>
</dbReference>
<evidence type="ECO:0000256" key="1">
    <source>
        <dbReference type="ARBA" id="ARBA00001947"/>
    </source>
</evidence>
<dbReference type="SUPFAM" id="SSF50129">
    <property type="entry name" value="GroES-like"/>
    <property type="match status" value="1"/>
</dbReference>
<dbReference type="SUPFAM" id="SSF51735">
    <property type="entry name" value="NAD(P)-binding Rossmann-fold domains"/>
    <property type="match status" value="1"/>
</dbReference>
<keyword evidence="5" id="KW-0560">Oxidoreductase</keyword>
<dbReference type="RefSeq" id="WP_168888119.1">
    <property type="nucleotide sequence ID" value="NZ_JABAHY010000012.1"/>
</dbReference>
<dbReference type="PANTHER" id="PTHR43350:SF19">
    <property type="entry name" value="D-GULOSIDE 3-DEHYDROGENASE"/>
    <property type="match status" value="1"/>
</dbReference>
<sequence length="327" mass="35443">MANQSHQFWIEAPYTGRLREVPVPEPGPDQVLIRSEFSGISAGTETLVYRGEIPPAVAALMAAPQQLGELPYPVSHGYLNVGTVEEGPEELLGRRVFTLSGHRSHLVVPTADCHLLDEQMPSSRALLGGIAEVGLNATWESEVSLGDRVAVIGAGLVGLVTGLLLQKLSPARLELVELDPVRRRRAADLGLKAVTPEEASGDNDAVLHTSATAGGLNRALELTGDDGVVVEMSWYGTAEPQIALGADFHARRLRLASTQVGEVAAPKRLRRSRRQRLATALELLDERFDALITGSSPLVELPRVMDDFARRADWTNNEILHIVTYDH</sequence>
<evidence type="ECO:0000313" key="6">
    <source>
        <dbReference type="EMBL" id="NLS10636.1"/>
    </source>
</evidence>
<organism evidence="6 7">
    <name type="scientific">Nesterenkonia sedimenti</name>
    <dbReference type="NCBI Taxonomy" id="1463632"/>
    <lineage>
        <taxon>Bacteria</taxon>
        <taxon>Bacillati</taxon>
        <taxon>Actinomycetota</taxon>
        <taxon>Actinomycetes</taxon>
        <taxon>Micrococcales</taxon>
        <taxon>Micrococcaceae</taxon>
        <taxon>Nesterenkonia</taxon>
    </lineage>
</organism>
<gene>
    <name evidence="6" type="ORF">HGQ17_11670</name>
</gene>
<dbReference type="Proteomes" id="UP000523139">
    <property type="component" value="Unassembled WGS sequence"/>
</dbReference>
<name>A0A7X8TL84_9MICC</name>
<keyword evidence="3" id="KW-0479">Metal-binding</keyword>
<dbReference type="GO" id="GO:0046872">
    <property type="term" value="F:metal ion binding"/>
    <property type="evidence" value="ECO:0007669"/>
    <property type="project" value="UniProtKB-KW"/>
</dbReference>
<evidence type="ECO:0000256" key="4">
    <source>
        <dbReference type="ARBA" id="ARBA00022833"/>
    </source>
</evidence>
<dbReference type="Gene3D" id="3.90.180.10">
    <property type="entry name" value="Medium-chain alcohol dehydrogenases, catalytic domain"/>
    <property type="match status" value="2"/>
</dbReference>
<dbReference type="CDD" id="cd08255">
    <property type="entry name" value="2-desacetyl-2-hydroxyethyl_bacteriochlorophyllide_like"/>
    <property type="match status" value="1"/>
</dbReference>
<dbReference type="EMBL" id="JABAHY010000012">
    <property type="protein sequence ID" value="NLS10636.1"/>
    <property type="molecule type" value="Genomic_DNA"/>
</dbReference>
<keyword evidence="4" id="KW-0862">Zinc</keyword>
<evidence type="ECO:0000256" key="5">
    <source>
        <dbReference type="ARBA" id="ARBA00023002"/>
    </source>
</evidence>
<dbReference type="Gene3D" id="3.40.50.720">
    <property type="entry name" value="NAD(P)-binding Rossmann-like Domain"/>
    <property type="match status" value="1"/>
</dbReference>
<reference evidence="6 7" key="1">
    <citation type="submission" date="2020-04" db="EMBL/GenBank/DDBJ databases">
        <title>Nesterenkonia sp. nov., isolated from marine sediment.</title>
        <authorList>
            <person name="Zhang G."/>
        </authorList>
    </citation>
    <scope>NUCLEOTIDE SEQUENCE [LARGE SCALE GENOMIC DNA]</scope>
    <source>
        <strain evidence="6 7">MY13</strain>
    </source>
</reference>
<accession>A0A7X8TL84</accession>
<dbReference type="PANTHER" id="PTHR43350">
    <property type="entry name" value="NAD-DEPENDENT ALCOHOL DEHYDROGENASE"/>
    <property type="match status" value="1"/>
</dbReference>
<dbReference type="InterPro" id="IPR011032">
    <property type="entry name" value="GroES-like_sf"/>
</dbReference>
<evidence type="ECO:0000313" key="7">
    <source>
        <dbReference type="Proteomes" id="UP000523139"/>
    </source>
</evidence>
<dbReference type="AlphaFoldDB" id="A0A7X8TL84"/>
<proteinExistence type="inferred from homology"/>
<evidence type="ECO:0000256" key="3">
    <source>
        <dbReference type="ARBA" id="ARBA00022723"/>
    </source>
</evidence>
<dbReference type="InterPro" id="IPR036291">
    <property type="entry name" value="NAD(P)-bd_dom_sf"/>
</dbReference>
<comment type="caution">
    <text evidence="6">The sequence shown here is derived from an EMBL/GenBank/DDBJ whole genome shotgun (WGS) entry which is preliminary data.</text>
</comment>
<keyword evidence="7" id="KW-1185">Reference proteome</keyword>
<comment type="cofactor">
    <cofactor evidence="1">
        <name>Zn(2+)</name>
        <dbReference type="ChEBI" id="CHEBI:29105"/>
    </cofactor>
</comment>
<protein>
    <submittedName>
        <fullName evidence="6">Dehydrogenase</fullName>
    </submittedName>
</protein>
<comment type="similarity">
    <text evidence="2">Belongs to the zinc-containing alcohol dehydrogenase family.</text>
</comment>
<evidence type="ECO:0000256" key="2">
    <source>
        <dbReference type="ARBA" id="ARBA00008072"/>
    </source>
</evidence>